<name>A0ABX1TRE6_9PROT</name>
<keyword evidence="1" id="KW-0472">Membrane</keyword>
<proteinExistence type="predicted"/>
<evidence type="ECO:0000313" key="2">
    <source>
        <dbReference type="EMBL" id="NMQ26775.1"/>
    </source>
</evidence>
<protein>
    <submittedName>
        <fullName evidence="2">Uncharacterized protein</fullName>
    </submittedName>
</protein>
<reference evidence="2 3" key="1">
    <citation type="submission" date="2019-03" db="EMBL/GenBank/DDBJ databases">
        <title>Metabolic reconstructions from genomes of highly enriched 'Candidatus Accumulibacter' and 'Candidatus Competibacter' bioreactor populations.</title>
        <authorList>
            <person name="Annavajhala M.K."/>
            <person name="Welles L."/>
            <person name="Abbas B."/>
            <person name="Sorokin D."/>
            <person name="Park H."/>
            <person name="Van Loosdrecht M."/>
            <person name="Chandran K."/>
        </authorList>
    </citation>
    <scope>NUCLEOTIDE SEQUENCE [LARGE SCALE GENOMIC DNA]</scope>
    <source>
        <strain evidence="2 3">SBR_S</strain>
    </source>
</reference>
<accession>A0ABX1TRE6</accession>
<keyword evidence="3" id="KW-1185">Reference proteome</keyword>
<comment type="caution">
    <text evidence="2">The sequence shown here is derived from an EMBL/GenBank/DDBJ whole genome shotgun (WGS) entry which is preliminary data.</text>
</comment>
<evidence type="ECO:0000313" key="3">
    <source>
        <dbReference type="Proteomes" id="UP000749010"/>
    </source>
</evidence>
<keyword evidence="1" id="KW-1133">Transmembrane helix</keyword>
<dbReference type="RefSeq" id="WP_169065222.1">
    <property type="nucleotide sequence ID" value="NZ_SPMY01000007.1"/>
</dbReference>
<organism evidence="2 3">
    <name type="scientific">Candidatus Accumulibacter phosphatis</name>
    <dbReference type="NCBI Taxonomy" id="327160"/>
    <lineage>
        <taxon>Bacteria</taxon>
        <taxon>Pseudomonadati</taxon>
        <taxon>Pseudomonadota</taxon>
        <taxon>Betaproteobacteria</taxon>
        <taxon>Candidatus Accumulibacter</taxon>
    </lineage>
</organism>
<sequence length="86" mass="8997">MSGRQRPRVTLRVLFFALLDAAGIVVLASGAMWLARGQTLFIPDFPTSTPAALLTVVAGVALMLWATAQMLGELAKPPEGSGADKS</sequence>
<dbReference type="EMBL" id="SPMY01000007">
    <property type="protein sequence ID" value="NMQ26775.1"/>
    <property type="molecule type" value="Genomic_DNA"/>
</dbReference>
<evidence type="ECO:0000256" key="1">
    <source>
        <dbReference type="SAM" id="Phobius"/>
    </source>
</evidence>
<feature type="transmembrane region" description="Helical" evidence="1">
    <location>
        <begin position="12"/>
        <end position="35"/>
    </location>
</feature>
<keyword evidence="1" id="KW-0812">Transmembrane</keyword>
<feature type="transmembrane region" description="Helical" evidence="1">
    <location>
        <begin position="47"/>
        <end position="66"/>
    </location>
</feature>
<gene>
    <name evidence="2" type="ORF">E4Q23_02795</name>
</gene>
<dbReference type="Proteomes" id="UP000749010">
    <property type="component" value="Unassembled WGS sequence"/>
</dbReference>